<comment type="caution">
    <text evidence="1">The sequence shown here is derived from an EMBL/GenBank/DDBJ whole genome shotgun (WGS) entry which is preliminary data.</text>
</comment>
<protein>
    <submittedName>
        <fullName evidence="1">Uncharacterized protein</fullName>
    </submittedName>
</protein>
<name>A0A8S9JV40_BRACR</name>
<proteinExistence type="predicted"/>
<evidence type="ECO:0000313" key="1">
    <source>
        <dbReference type="EMBL" id="KAF2585894.1"/>
    </source>
</evidence>
<gene>
    <name evidence="1" type="ORF">F2Q70_00037291</name>
</gene>
<dbReference type="EMBL" id="QGKY02000246">
    <property type="protein sequence ID" value="KAF2585894.1"/>
    <property type="molecule type" value="Genomic_DNA"/>
</dbReference>
<organism evidence="1">
    <name type="scientific">Brassica cretica</name>
    <name type="common">Mustard</name>
    <dbReference type="NCBI Taxonomy" id="69181"/>
    <lineage>
        <taxon>Eukaryota</taxon>
        <taxon>Viridiplantae</taxon>
        <taxon>Streptophyta</taxon>
        <taxon>Embryophyta</taxon>
        <taxon>Tracheophyta</taxon>
        <taxon>Spermatophyta</taxon>
        <taxon>Magnoliopsida</taxon>
        <taxon>eudicotyledons</taxon>
        <taxon>Gunneridae</taxon>
        <taxon>Pentapetalae</taxon>
        <taxon>rosids</taxon>
        <taxon>malvids</taxon>
        <taxon>Brassicales</taxon>
        <taxon>Brassicaceae</taxon>
        <taxon>Brassiceae</taxon>
        <taxon>Brassica</taxon>
    </lineage>
</organism>
<reference evidence="1" key="1">
    <citation type="submission" date="2019-12" db="EMBL/GenBank/DDBJ databases">
        <title>Genome sequencing and annotation of Brassica cretica.</title>
        <authorList>
            <person name="Studholme D.J."/>
            <person name="Sarris P.F."/>
        </authorList>
    </citation>
    <scope>NUCLEOTIDE SEQUENCE</scope>
    <source>
        <strain evidence="1">PFS-102/07</strain>
        <tissue evidence="1">Leaf</tissue>
    </source>
</reference>
<accession>A0A8S9JV40</accession>
<sequence>MKPIIKETYKEYFGDASELTPIPGYLQRLRTVHPDRLSWWRCRCSGDMNQVRRGPGMSGMEFIRRSSMWTVRVLSLVHLLQVASLIQFGYVTDYQRDYKEYFGDASELTPIPGYLQRLRTAHPDRLSWWRCRCSGDRNQVCRGPGMSGMEFFRRSCTACLYDEGRMIDCLDWPHNELTA</sequence>
<dbReference type="AlphaFoldDB" id="A0A8S9JV40"/>